<proteinExistence type="predicted"/>
<accession>A0ABX3L297</accession>
<dbReference type="Proteomes" id="UP000190206">
    <property type="component" value="Unassembled WGS sequence"/>
</dbReference>
<feature type="transmembrane region" description="Helical" evidence="1">
    <location>
        <begin position="75"/>
        <end position="94"/>
    </location>
</feature>
<evidence type="ECO:0000313" key="3">
    <source>
        <dbReference type="Proteomes" id="UP000190206"/>
    </source>
</evidence>
<feature type="transmembrane region" description="Helical" evidence="1">
    <location>
        <begin position="44"/>
        <end position="63"/>
    </location>
</feature>
<dbReference type="EMBL" id="MRAD01000015">
    <property type="protein sequence ID" value="OOO61381.1"/>
    <property type="molecule type" value="Genomic_DNA"/>
</dbReference>
<evidence type="ECO:0000313" key="2">
    <source>
        <dbReference type="EMBL" id="OOO61381.1"/>
    </source>
</evidence>
<comment type="caution">
    <text evidence="2">The sequence shown here is derived from an EMBL/GenBank/DDBJ whole genome shotgun (WGS) entry which is preliminary data.</text>
</comment>
<keyword evidence="1" id="KW-1133">Transmembrane helix</keyword>
<keyword evidence="1" id="KW-0472">Membrane</keyword>
<keyword evidence="1" id="KW-0812">Transmembrane</keyword>
<organism evidence="2 3">
    <name type="scientific">Clostridium tepidum</name>
    <dbReference type="NCBI Taxonomy" id="1962263"/>
    <lineage>
        <taxon>Bacteria</taxon>
        <taxon>Bacillati</taxon>
        <taxon>Bacillota</taxon>
        <taxon>Clostridia</taxon>
        <taxon>Eubacteriales</taxon>
        <taxon>Clostridiaceae</taxon>
        <taxon>Clostridium</taxon>
    </lineage>
</organism>
<protein>
    <submittedName>
        <fullName evidence="2">Uncharacterized protein</fullName>
    </submittedName>
</protein>
<gene>
    <name evidence="2" type="ORF">BS637_12600</name>
</gene>
<keyword evidence="3" id="KW-1185">Reference proteome</keyword>
<evidence type="ECO:0000256" key="1">
    <source>
        <dbReference type="SAM" id="Phobius"/>
    </source>
</evidence>
<reference evidence="2 3" key="1">
    <citation type="submission" date="2016-12" db="EMBL/GenBank/DDBJ databases">
        <title>Clostridium tepidum sp. nov., a close relative of Clostridium sporogenes and Clostridium botulinum Group I.</title>
        <authorList>
            <person name="Dobritsa A.P."/>
            <person name="Kutumbaka K."/>
            <person name="Werner K."/>
            <person name="Samadpour M."/>
        </authorList>
    </citation>
    <scope>NUCLEOTIDE SEQUENCE [LARGE SCALE GENOMIC DNA]</scope>
    <source>
        <strain evidence="2 3">PE</strain>
    </source>
</reference>
<name>A0ABX3L297_9CLOT</name>
<sequence length="100" mass="11568">MLYYALHHNILELGYQVLTYGPENVTRRWYTKVKNGGIVLKIKILLILLMLVVGIVGGVAGVIELFEILERKKAFFTIGLILVLFLFPTLKYWMNLEKQN</sequence>